<sequence>MPQSIVLNLVTQSAIPREHLQGYVLQQLFFNLVKTVDPQLGNALCRDEQNRAYSLSALQLNEPSDASGNLYLLKEEKTTHLEQTQQAPKQVKKGALQQPAKALQIAPQTLHLQYGHDQPIAPNTACWWRISFLDDGLFDHLIFLWNQLQNECFPLGSGRVMIHSIAADLPSNGLTTGIPQQDWASSCSYRDIYEQASAGDRNIHFQFITPTVFEQAGRITALPTVEAVFQTLRRRWNCYSGLAFAPRLIDNIFPTYFNIQTQLTQIFRRSLSEPITGCLGHISFRITDDSDALIIQRLNTLADFTRYCPVGCNTQLGMGVIHRLSSLNALNSQPLQSVK</sequence>
<evidence type="ECO:0000313" key="4">
    <source>
        <dbReference type="Proteomes" id="UP000050465"/>
    </source>
</evidence>
<protein>
    <submittedName>
        <fullName evidence="3">Uncharacterized protein</fullName>
    </submittedName>
</protein>
<comment type="caution">
    <text evidence="3">The sequence shown here is derived from an EMBL/GenBank/DDBJ whole genome shotgun (WGS) entry which is preliminary data.</text>
</comment>
<evidence type="ECO:0000313" key="3">
    <source>
        <dbReference type="EMBL" id="KPQ33680.1"/>
    </source>
</evidence>
<dbReference type="Proteomes" id="UP000050465">
    <property type="component" value="Unassembled WGS sequence"/>
</dbReference>
<evidence type="ECO:0000259" key="1">
    <source>
        <dbReference type="Pfam" id="PF10040"/>
    </source>
</evidence>
<dbReference type="Pfam" id="PF10040">
    <property type="entry name" value="CRISPR_Cas6"/>
    <property type="match status" value="1"/>
</dbReference>
<name>A0A0P7ZTU1_9CYAN</name>
<dbReference type="EMBL" id="LJZR01000028">
    <property type="protein sequence ID" value="KPQ33680.1"/>
    <property type="molecule type" value="Genomic_DNA"/>
</dbReference>
<reference evidence="3 4" key="1">
    <citation type="submission" date="2015-09" db="EMBL/GenBank/DDBJ databases">
        <title>Identification and resolution of microdiversity through metagenomic sequencing of parallel consortia.</title>
        <authorList>
            <person name="Nelson W.C."/>
            <person name="Romine M.F."/>
            <person name="Lindemann S.R."/>
        </authorList>
    </citation>
    <scope>NUCLEOTIDE SEQUENCE [LARGE SCALE GENOMIC DNA]</scope>
    <source>
        <strain evidence="3">Ana</strain>
    </source>
</reference>
<organism evidence="3 4">
    <name type="scientific">Phormidesmis priestleyi Ana</name>
    <dbReference type="NCBI Taxonomy" id="1666911"/>
    <lineage>
        <taxon>Bacteria</taxon>
        <taxon>Bacillati</taxon>
        <taxon>Cyanobacteriota</taxon>
        <taxon>Cyanophyceae</taxon>
        <taxon>Leptolyngbyales</taxon>
        <taxon>Leptolyngbyaceae</taxon>
        <taxon>Phormidesmis</taxon>
    </lineage>
</organism>
<feature type="domain" description="CRISPR-associated protein Cas6-like N-terminal" evidence="2">
    <location>
        <begin position="1"/>
        <end position="81"/>
    </location>
</feature>
<proteinExistence type="predicted"/>
<dbReference type="InterPro" id="IPR045747">
    <property type="entry name" value="CRISPR-assoc_prot_Cas6_N_sf"/>
</dbReference>
<dbReference type="Gene3D" id="3.30.70.1890">
    <property type="match status" value="1"/>
</dbReference>
<dbReference type="Pfam" id="PF19308">
    <property type="entry name" value="CRISPR_Cas6_N"/>
    <property type="match status" value="2"/>
</dbReference>
<dbReference type="CDD" id="cd21141">
    <property type="entry name" value="Cas6_III-like"/>
    <property type="match status" value="1"/>
</dbReference>
<dbReference type="Gene3D" id="3.30.70.1900">
    <property type="match status" value="1"/>
</dbReference>
<gene>
    <name evidence="3" type="ORF">HLUCCA11_17555</name>
</gene>
<accession>A0A0P7ZTU1</accession>
<dbReference type="STRING" id="1666911.HLUCCA11_17555"/>
<dbReference type="InterPro" id="IPR045648">
    <property type="entry name" value="CRISPR-assoc_Cas6-like_N"/>
</dbReference>
<feature type="domain" description="CRISPR-associated protein Cas6 C-terminal" evidence="1">
    <location>
        <begin position="206"/>
        <end position="320"/>
    </location>
</feature>
<evidence type="ECO:0000259" key="2">
    <source>
        <dbReference type="Pfam" id="PF19308"/>
    </source>
</evidence>
<feature type="domain" description="CRISPR-associated protein Cas6-like N-terminal" evidence="2">
    <location>
        <begin position="89"/>
        <end position="194"/>
    </location>
</feature>
<dbReference type="InterPro" id="IPR019267">
    <property type="entry name" value="CRISPR-assoc_Cas6_C"/>
</dbReference>
<dbReference type="AlphaFoldDB" id="A0A0P7ZTU1"/>